<dbReference type="InterPro" id="IPR036187">
    <property type="entry name" value="DNA_mismatch_repair_MutS_sf"/>
</dbReference>
<name>A0A231VG38_THETR</name>
<feature type="transmembrane region" description="Helical" evidence="4">
    <location>
        <begin position="187"/>
        <end position="207"/>
    </location>
</feature>
<evidence type="ECO:0000259" key="5">
    <source>
        <dbReference type="SMART" id="SM00534"/>
    </source>
</evidence>
<dbReference type="PANTHER" id="PTHR11361">
    <property type="entry name" value="DNA MISMATCH REPAIR PROTEIN MUTS FAMILY MEMBER"/>
    <property type="match status" value="1"/>
</dbReference>
<evidence type="ECO:0000313" key="7">
    <source>
        <dbReference type="Proteomes" id="UP000215301"/>
    </source>
</evidence>
<dbReference type="GO" id="GO:0140664">
    <property type="term" value="F:ATP-dependent DNA damage sensor activity"/>
    <property type="evidence" value="ECO:0007669"/>
    <property type="project" value="InterPro"/>
</dbReference>
<feature type="transmembrane region" description="Helical" evidence="4">
    <location>
        <begin position="30"/>
        <end position="47"/>
    </location>
</feature>
<keyword evidence="3" id="KW-0238">DNA-binding</keyword>
<accession>A0A231VG38</accession>
<dbReference type="Proteomes" id="UP000215301">
    <property type="component" value="Unassembled WGS sequence"/>
</dbReference>
<evidence type="ECO:0000256" key="2">
    <source>
        <dbReference type="ARBA" id="ARBA00022840"/>
    </source>
</evidence>
<sequence length="583" mass="67020">MRSVEFILELLYVVLIGGGLLLGFQVNHLFFIMPFAGIALMIIVNRIQQKKSREEIKKEIEVNWGKDREEKRNFEFIRRLYDEKAKKETFRMNIDDTTWRDLDMDFVFGKLDHTMSIAGQQCLYSLLRRPLFDEGELKKRDTVIEGFLKNKDYAMFIQGYLYKIGKRYNVDVVGYLMEGIKIRQNPVILYSVYQFLSILIILSPIIIAFTHAFGILLLVALILINGTIYTNTKNKILEDIMVFEDMSKILRCANEIIKVGDKEQIYDLSILKSAFIKVKKIYNNIRWIENFERASAGGDPTGILTFINMLFLAEVKSFYKSINLINKCREELLTVYIELGNLDSYIALASYKSSLKYYTKPLLNKDMPYHFEAIEIYHPLLKDPVSNSLDVSGRGVLLTGSNASGKSTFLKTIGINAIFAQTFYTVLSKEYSSSFFNVMTSIGTLDNIIGGDSYFMVEAKSLKRIIDETGSDVTVLCILDEIFRGTNTVERISAACEVLSYLAKKNCFVVAATHDMELTNLVKDLYDNYHFEEEVDDNDVRFNYLLLKGPSRSRNAIKILKLLGYPEEIYANAMERANNFNTR</sequence>
<keyword evidence="2" id="KW-0067">ATP-binding</keyword>
<feature type="transmembrane region" description="Helical" evidence="4">
    <location>
        <begin position="7"/>
        <end position="24"/>
    </location>
</feature>
<dbReference type="SUPFAM" id="SSF52540">
    <property type="entry name" value="P-loop containing nucleoside triphosphate hydrolases"/>
    <property type="match status" value="1"/>
</dbReference>
<feature type="transmembrane region" description="Helical" evidence="4">
    <location>
        <begin position="213"/>
        <end position="231"/>
    </location>
</feature>
<dbReference type="Gene3D" id="3.40.50.300">
    <property type="entry name" value="P-loop containing nucleotide triphosphate hydrolases"/>
    <property type="match status" value="1"/>
</dbReference>
<keyword evidence="4" id="KW-0812">Transmembrane</keyword>
<dbReference type="GO" id="GO:0030983">
    <property type="term" value="F:mismatched DNA binding"/>
    <property type="evidence" value="ECO:0007669"/>
    <property type="project" value="InterPro"/>
</dbReference>
<comment type="caution">
    <text evidence="6">The sequence shown here is derived from an EMBL/GenBank/DDBJ whole genome shotgun (WGS) entry which is preliminary data.</text>
</comment>
<dbReference type="InterPro" id="IPR027417">
    <property type="entry name" value="P-loop_NTPase"/>
</dbReference>
<dbReference type="InterPro" id="IPR045076">
    <property type="entry name" value="MutS"/>
</dbReference>
<dbReference type="AlphaFoldDB" id="A0A231VG38"/>
<dbReference type="InterPro" id="IPR000432">
    <property type="entry name" value="DNA_mismatch_repair_MutS_C"/>
</dbReference>
<dbReference type="Gene3D" id="1.10.1420.10">
    <property type="match status" value="1"/>
</dbReference>
<dbReference type="EMBL" id="NKHD01000024">
    <property type="protein sequence ID" value="OXT07150.1"/>
    <property type="molecule type" value="Genomic_DNA"/>
</dbReference>
<evidence type="ECO:0000256" key="3">
    <source>
        <dbReference type="ARBA" id="ARBA00023125"/>
    </source>
</evidence>
<evidence type="ECO:0000313" key="6">
    <source>
        <dbReference type="EMBL" id="OXT07150.1"/>
    </source>
</evidence>
<dbReference type="SMART" id="SM00534">
    <property type="entry name" value="MUTSac"/>
    <property type="match status" value="1"/>
</dbReference>
<reference evidence="6 7" key="1">
    <citation type="submission" date="2017-06" db="EMBL/GenBank/DDBJ databases">
        <title>Isolation and characterization of a thermophilic and butanogenic Thermoanaerobacterium thermosaccharolyticum M5 capable of efficient degradation of hemicellulose.</title>
        <authorList>
            <person name="Xin F."/>
            <person name="Jiang Y."/>
        </authorList>
    </citation>
    <scope>NUCLEOTIDE SEQUENCE [LARGE SCALE GENOMIC DNA]</scope>
    <source>
        <strain evidence="6 7">M5</strain>
    </source>
</reference>
<dbReference type="Pfam" id="PF00488">
    <property type="entry name" value="MutS_V"/>
    <property type="match status" value="1"/>
</dbReference>
<gene>
    <name evidence="6" type="ORF">CE561_09020</name>
</gene>
<keyword evidence="1" id="KW-0547">Nucleotide-binding</keyword>
<evidence type="ECO:0000256" key="4">
    <source>
        <dbReference type="SAM" id="Phobius"/>
    </source>
</evidence>
<dbReference type="GO" id="GO:0005524">
    <property type="term" value="F:ATP binding"/>
    <property type="evidence" value="ECO:0007669"/>
    <property type="project" value="UniProtKB-KW"/>
</dbReference>
<dbReference type="GO" id="GO:0006298">
    <property type="term" value="P:mismatch repair"/>
    <property type="evidence" value="ECO:0007669"/>
    <property type="project" value="InterPro"/>
</dbReference>
<protein>
    <submittedName>
        <fullName evidence="6">DNA mismatch repair protein MutS</fullName>
    </submittedName>
</protein>
<keyword evidence="4" id="KW-0472">Membrane</keyword>
<organism evidence="6 7">
    <name type="scientific">Thermoanaerobacterium thermosaccharolyticum</name>
    <name type="common">Clostridium thermosaccharolyticum</name>
    <dbReference type="NCBI Taxonomy" id="1517"/>
    <lineage>
        <taxon>Bacteria</taxon>
        <taxon>Bacillati</taxon>
        <taxon>Bacillota</taxon>
        <taxon>Clostridia</taxon>
        <taxon>Thermoanaerobacterales</taxon>
        <taxon>Thermoanaerobacteraceae</taxon>
        <taxon>Thermoanaerobacterium</taxon>
    </lineage>
</organism>
<dbReference type="RefSeq" id="WP_094045651.1">
    <property type="nucleotide sequence ID" value="NZ_NKHD01000024.1"/>
</dbReference>
<feature type="domain" description="DNA mismatch repair proteins mutS family" evidence="5">
    <location>
        <begin position="393"/>
        <end position="578"/>
    </location>
</feature>
<dbReference type="PANTHER" id="PTHR11361:SF152">
    <property type="entry name" value="DNA MISMATCH REPAIR PROTEIN"/>
    <property type="match status" value="1"/>
</dbReference>
<dbReference type="GO" id="GO:0005829">
    <property type="term" value="C:cytosol"/>
    <property type="evidence" value="ECO:0007669"/>
    <property type="project" value="TreeGrafter"/>
</dbReference>
<dbReference type="SUPFAM" id="SSF48334">
    <property type="entry name" value="DNA repair protein MutS, domain III"/>
    <property type="match status" value="1"/>
</dbReference>
<keyword evidence="4" id="KW-1133">Transmembrane helix</keyword>
<evidence type="ECO:0000256" key="1">
    <source>
        <dbReference type="ARBA" id="ARBA00022741"/>
    </source>
</evidence>
<proteinExistence type="predicted"/>